<protein>
    <submittedName>
        <fullName evidence="1">Cupin</fullName>
    </submittedName>
</protein>
<sequence length="208" mass="23931">MVEIMLKQRDLLVMDDGRWQVCKPPKQWDLLRTPYRFHRFLTEVEDVLQTAIDETQCLPQLRRLVRQLTTNSYWIQTQYATPDPTTGIGVITLYDEIGYPLTVQITTYMPGTVSSVHNHGNWGIVAVLKGEDRNTFWRRIKDPQFPHRVEPVAEITLLPGDIISFTPGAIHQVAAVGDEPTVAFSLYGETHHSRRFEFDPTTHVAKNF</sequence>
<gene>
    <name evidence="1" type="ORF">ENR64_12585</name>
</gene>
<name>A0A7C3KFA5_9CYAN</name>
<proteinExistence type="predicted"/>
<dbReference type="Gene3D" id="2.60.120.10">
    <property type="entry name" value="Jelly Rolls"/>
    <property type="match status" value="1"/>
</dbReference>
<dbReference type="EMBL" id="DSRU01000181">
    <property type="protein sequence ID" value="HFM98565.1"/>
    <property type="molecule type" value="Genomic_DNA"/>
</dbReference>
<dbReference type="SUPFAM" id="SSF51182">
    <property type="entry name" value="RmlC-like cupins"/>
    <property type="match status" value="1"/>
</dbReference>
<dbReference type="AlphaFoldDB" id="A0A7C3KFA5"/>
<evidence type="ECO:0000313" key="1">
    <source>
        <dbReference type="EMBL" id="HFM98565.1"/>
    </source>
</evidence>
<reference evidence="1" key="1">
    <citation type="journal article" date="2020" name="mSystems">
        <title>Genome- and Community-Level Interaction Insights into Carbon Utilization and Element Cycling Functions of Hydrothermarchaeota in Hydrothermal Sediment.</title>
        <authorList>
            <person name="Zhou Z."/>
            <person name="Liu Y."/>
            <person name="Xu W."/>
            <person name="Pan J."/>
            <person name="Luo Z.H."/>
            <person name="Li M."/>
        </authorList>
    </citation>
    <scope>NUCLEOTIDE SEQUENCE [LARGE SCALE GENOMIC DNA]</scope>
    <source>
        <strain evidence="1">SpSt-418</strain>
    </source>
</reference>
<dbReference type="InterPro" id="IPR014710">
    <property type="entry name" value="RmlC-like_jellyroll"/>
</dbReference>
<comment type="caution">
    <text evidence="1">The sequence shown here is derived from an EMBL/GenBank/DDBJ whole genome shotgun (WGS) entry which is preliminary data.</text>
</comment>
<organism evidence="1">
    <name type="scientific">Oscillatoriales cyanobacterium SpSt-418</name>
    <dbReference type="NCBI Taxonomy" id="2282169"/>
    <lineage>
        <taxon>Bacteria</taxon>
        <taxon>Bacillati</taxon>
        <taxon>Cyanobacteriota</taxon>
        <taxon>Cyanophyceae</taxon>
        <taxon>Oscillatoriophycideae</taxon>
        <taxon>Oscillatoriales</taxon>
    </lineage>
</organism>
<dbReference type="InterPro" id="IPR011051">
    <property type="entry name" value="RmlC_Cupin_sf"/>
</dbReference>
<accession>A0A7C3KFA5</accession>